<gene>
    <name evidence="6" type="ORF">PPUN14671_00620</name>
</gene>
<dbReference type="PANTHER" id="PTHR11808">
    <property type="entry name" value="TRANS-SULFURATION ENZYME FAMILY MEMBER"/>
    <property type="match status" value="1"/>
</dbReference>
<comment type="cofactor">
    <cofactor evidence="1 4">
        <name>pyridoxal 5'-phosphate</name>
        <dbReference type="ChEBI" id="CHEBI:597326"/>
    </cofactor>
</comment>
<evidence type="ECO:0000256" key="2">
    <source>
        <dbReference type="ARBA" id="ARBA00022898"/>
    </source>
</evidence>
<dbReference type="InterPro" id="IPR015421">
    <property type="entry name" value="PyrdxlP-dep_Trfase_major"/>
</dbReference>
<dbReference type="GO" id="GO:0030170">
    <property type="term" value="F:pyridoxal phosphate binding"/>
    <property type="evidence" value="ECO:0007669"/>
    <property type="project" value="InterPro"/>
</dbReference>
<dbReference type="GO" id="GO:0019346">
    <property type="term" value="P:transsulfuration"/>
    <property type="evidence" value="ECO:0007669"/>
    <property type="project" value="InterPro"/>
</dbReference>
<dbReference type="AlphaFoldDB" id="A0AA37VUK4"/>
<reference evidence="6" key="1">
    <citation type="submission" date="2023-01" db="EMBL/GenBank/DDBJ databases">
        <title>Whole-genome sequence of Pseudomonas putida NBRC 14671.</title>
        <authorList>
            <person name="Morohoshi T."/>
            <person name="Someya N."/>
        </authorList>
    </citation>
    <scope>NUCLEOTIDE SEQUENCE</scope>
    <source>
        <strain evidence="6">NBRC 14671</strain>
    </source>
</reference>
<evidence type="ECO:0000256" key="3">
    <source>
        <dbReference type="PIRSR" id="PIRSR001434-2"/>
    </source>
</evidence>
<accession>A0AA37VUK4</accession>
<dbReference type="Gene3D" id="3.90.1150.10">
    <property type="entry name" value="Aspartate Aminotransferase, domain 1"/>
    <property type="match status" value="1"/>
</dbReference>
<dbReference type="CDD" id="cd00614">
    <property type="entry name" value="CGS_like"/>
    <property type="match status" value="1"/>
</dbReference>
<dbReference type="GO" id="GO:0005737">
    <property type="term" value="C:cytoplasm"/>
    <property type="evidence" value="ECO:0007669"/>
    <property type="project" value="TreeGrafter"/>
</dbReference>
<evidence type="ECO:0000313" key="6">
    <source>
        <dbReference type="EMBL" id="GLO33229.1"/>
    </source>
</evidence>
<evidence type="ECO:0000313" key="7">
    <source>
        <dbReference type="Proteomes" id="UP001161257"/>
    </source>
</evidence>
<feature type="coiled-coil region" evidence="5">
    <location>
        <begin position="388"/>
        <end position="415"/>
    </location>
</feature>
<protein>
    <submittedName>
        <fullName evidence="6">L-methionine gamma-lyase</fullName>
    </submittedName>
</protein>
<dbReference type="InterPro" id="IPR054542">
    <property type="entry name" value="Cys_met_metab_PP"/>
</dbReference>
<feature type="modified residue" description="N6-(pyridoxal phosphate)lysine" evidence="3">
    <location>
        <position position="221"/>
    </location>
</feature>
<keyword evidence="2 3" id="KW-0663">Pyridoxal phosphate</keyword>
<sequence length="428" mass="45756">MREPDMNNNEKIEGNAAAGVGTRVVWGGEQVQHPYNATQTPIVVSAAYGYNDIDAWYDVAQGKLPGYIYSRMSNPTVATLESKLCELEQSESAVAFSSGMAAISAVLHTFLSSGKRVVSTRDSYGGTNKIFEEFLPRMGVQVCLCDTLDTEALEREIAAGCDLLYLETPTNPTLKVLDIRRLSAAARQAGAVVVADNTFATPLNQNPLALGVDVVVHSATKFLSGHGDVLGGMVCGAEPLMAQVRHYREINGAALDPFSAYLIIRGIKTLALRLRQQQASAHVLAQYLSTEPLVEAVNYPGLPQHPGHAIAKAQMRGFGAIVSFVLKGGMPTVARLLPRLKYAHRAGNLGAVETIYGPARTTSHVENTLEERLALGISEGLVRISVGIEDTEDLLADLAQACASVRQELAAAKELHGDAYAGLGQMQA</sequence>
<evidence type="ECO:0000256" key="1">
    <source>
        <dbReference type="ARBA" id="ARBA00001933"/>
    </source>
</evidence>
<dbReference type="InterPro" id="IPR000277">
    <property type="entry name" value="Cys/Met-Metab_PyrdxlP-dep_enz"/>
</dbReference>
<dbReference type="SUPFAM" id="SSF53383">
    <property type="entry name" value="PLP-dependent transferases"/>
    <property type="match status" value="1"/>
</dbReference>
<comment type="similarity">
    <text evidence="4">Belongs to the trans-sulfuration enzymes family.</text>
</comment>
<dbReference type="Gene3D" id="3.40.640.10">
    <property type="entry name" value="Type I PLP-dependent aspartate aminotransferase-like (Major domain)"/>
    <property type="match status" value="1"/>
</dbReference>
<dbReference type="PROSITE" id="PS00868">
    <property type="entry name" value="CYS_MET_METAB_PP"/>
    <property type="match status" value="1"/>
</dbReference>
<proteinExistence type="inferred from homology"/>
<dbReference type="GO" id="GO:0016846">
    <property type="term" value="F:carbon-sulfur lyase activity"/>
    <property type="evidence" value="ECO:0007669"/>
    <property type="project" value="TreeGrafter"/>
</dbReference>
<organism evidence="6 7">
    <name type="scientific">Pseudomonas putida</name>
    <name type="common">Arthrobacter siderocapsulatus</name>
    <dbReference type="NCBI Taxonomy" id="303"/>
    <lineage>
        <taxon>Bacteria</taxon>
        <taxon>Pseudomonadati</taxon>
        <taxon>Pseudomonadota</taxon>
        <taxon>Gammaproteobacteria</taxon>
        <taxon>Pseudomonadales</taxon>
        <taxon>Pseudomonadaceae</taxon>
        <taxon>Pseudomonas</taxon>
    </lineage>
</organism>
<evidence type="ECO:0000256" key="4">
    <source>
        <dbReference type="RuleBase" id="RU362118"/>
    </source>
</evidence>
<dbReference type="InterPro" id="IPR015424">
    <property type="entry name" value="PyrdxlP-dep_Trfase"/>
</dbReference>
<evidence type="ECO:0000256" key="5">
    <source>
        <dbReference type="SAM" id="Coils"/>
    </source>
</evidence>
<dbReference type="NCBIfam" id="NF006097">
    <property type="entry name" value="PRK08249.1"/>
    <property type="match status" value="1"/>
</dbReference>
<dbReference type="Proteomes" id="UP001161257">
    <property type="component" value="Unassembled WGS sequence"/>
</dbReference>
<keyword evidence="5" id="KW-0175">Coiled coil</keyword>
<dbReference type="EMBL" id="BSKJ01000001">
    <property type="protein sequence ID" value="GLO33229.1"/>
    <property type="molecule type" value="Genomic_DNA"/>
</dbReference>
<comment type="caution">
    <text evidence="6">The sequence shown here is derived from an EMBL/GenBank/DDBJ whole genome shotgun (WGS) entry which is preliminary data.</text>
</comment>
<dbReference type="InterPro" id="IPR015422">
    <property type="entry name" value="PyrdxlP-dep_Trfase_small"/>
</dbReference>
<name>A0AA37VUK4_PSEPU</name>
<dbReference type="PIRSF" id="PIRSF001434">
    <property type="entry name" value="CGS"/>
    <property type="match status" value="1"/>
</dbReference>
<dbReference type="FunFam" id="3.40.640.10:FF:000046">
    <property type="entry name" value="Cystathionine gamma-lyase"/>
    <property type="match status" value="1"/>
</dbReference>
<dbReference type="Pfam" id="PF01053">
    <property type="entry name" value="Cys_Met_Meta_PP"/>
    <property type="match status" value="1"/>
</dbReference>